<evidence type="ECO:0000313" key="3">
    <source>
        <dbReference type="Proteomes" id="UP000202922"/>
    </source>
</evidence>
<dbReference type="InterPro" id="IPR029058">
    <property type="entry name" value="AB_hydrolase_fold"/>
</dbReference>
<evidence type="ECO:0000313" key="2">
    <source>
        <dbReference type="EMBL" id="SMX33577.1"/>
    </source>
</evidence>
<keyword evidence="2" id="KW-0378">Hydrolase</keyword>
<dbReference type="GO" id="GO:0016787">
    <property type="term" value="F:hydrolase activity"/>
    <property type="evidence" value="ECO:0007669"/>
    <property type="project" value="UniProtKB-KW"/>
</dbReference>
<dbReference type="Pfam" id="PF12146">
    <property type="entry name" value="Hydrolase_4"/>
    <property type="match status" value="1"/>
</dbReference>
<accession>A0A238JTQ9</accession>
<dbReference type="PANTHER" id="PTHR11614">
    <property type="entry name" value="PHOSPHOLIPASE-RELATED"/>
    <property type="match status" value="1"/>
</dbReference>
<dbReference type="RefSeq" id="WP_093966218.1">
    <property type="nucleotide sequence ID" value="NZ_FXYE01000001.1"/>
</dbReference>
<dbReference type="EC" id="3.1.1.-" evidence="2"/>
<dbReference type="OrthoDB" id="9788260at2"/>
<name>A0A238JTQ9_9RHOB</name>
<organism evidence="2 3">
    <name type="scientific">Actibacterium lipolyticum</name>
    <dbReference type="NCBI Taxonomy" id="1524263"/>
    <lineage>
        <taxon>Bacteria</taxon>
        <taxon>Pseudomonadati</taxon>
        <taxon>Pseudomonadota</taxon>
        <taxon>Alphaproteobacteria</taxon>
        <taxon>Rhodobacterales</taxon>
        <taxon>Roseobacteraceae</taxon>
        <taxon>Actibacterium</taxon>
    </lineage>
</organism>
<reference evidence="3" key="1">
    <citation type="submission" date="2017-05" db="EMBL/GenBank/DDBJ databases">
        <authorList>
            <person name="Rodrigo-Torres L."/>
            <person name="Arahal R. D."/>
            <person name="Lucena T."/>
        </authorList>
    </citation>
    <scope>NUCLEOTIDE SEQUENCE [LARGE SCALE GENOMIC DNA]</scope>
    <source>
        <strain evidence="3">CECT 8621</strain>
    </source>
</reference>
<feature type="domain" description="Serine aminopeptidase S33" evidence="1">
    <location>
        <begin position="40"/>
        <end position="291"/>
    </location>
</feature>
<evidence type="ECO:0000259" key="1">
    <source>
        <dbReference type="Pfam" id="PF12146"/>
    </source>
</evidence>
<dbReference type="SUPFAM" id="SSF53474">
    <property type="entry name" value="alpha/beta-Hydrolases"/>
    <property type="match status" value="1"/>
</dbReference>
<dbReference type="Proteomes" id="UP000202922">
    <property type="component" value="Unassembled WGS sequence"/>
</dbReference>
<dbReference type="InterPro" id="IPR022742">
    <property type="entry name" value="Hydrolase_4"/>
</dbReference>
<proteinExistence type="predicted"/>
<dbReference type="InterPro" id="IPR051044">
    <property type="entry name" value="MAG_DAG_Lipase"/>
</dbReference>
<dbReference type="AlphaFoldDB" id="A0A238JTQ9"/>
<gene>
    <name evidence="2" type="primary">ytpA</name>
    <name evidence="2" type="ORF">COL8621_01053</name>
</gene>
<protein>
    <submittedName>
        <fullName evidence="2">Phospholipase YtpA</fullName>
        <ecNumber evidence="2">3.1.1.-</ecNumber>
    </submittedName>
</protein>
<keyword evidence="3" id="KW-1185">Reference proteome</keyword>
<sequence>MEAAPFFKDVADGPEGASAYWLSTSDDVRIRIAVWNGGDRGTVLLFPGRTEYVEKYGRAAEDLRQRGYSCVAIDWRGQGLADRLVPERAVGFVGRFQDYQLDIAALNAALPALNLPGPHYLIAHSMGGCIGLRALMDGMDVRAAAFSAPMWDIQMSTLVRPAARVIGYVSRPLGLGANFAPGTKAISYVAAAPFEGNDLTTDADMFSYMKTQISTYPELSLGGPSLRWLHEALRENAELSRRASPATPAITFLGGEESIVCPTAIEDRMRRWPNGKLVGFPNARHEVIMEETGTRTQFFDQMTAFFEDSPETGAGLRASA</sequence>
<dbReference type="EMBL" id="FXYE01000001">
    <property type="protein sequence ID" value="SMX33577.1"/>
    <property type="molecule type" value="Genomic_DNA"/>
</dbReference>
<dbReference type="Gene3D" id="3.40.50.1820">
    <property type="entry name" value="alpha/beta hydrolase"/>
    <property type="match status" value="1"/>
</dbReference>